<dbReference type="PANTHER" id="PTHR36069:SF1">
    <property type="entry name" value="EXPRESSED PROTEIN"/>
    <property type="match status" value="1"/>
</dbReference>
<dbReference type="KEGG" id="rcu:8280465"/>
<feature type="signal peptide" evidence="3">
    <location>
        <begin position="1"/>
        <end position="23"/>
    </location>
</feature>
<sequence>MATNCITASSIYFLLLIAALTSATDTSKSHELDVAIDEMTTANYFTFVTLINMSPLDHRIQGNITFLMPNDRILSKSRIPQKSLADFLLHHSIPSPLLFDHLQHIPSGSTIPSSDPDYMLDITNKGRRNFFLNDVRIISPNICTAGSSIRCHGIDGVLAATRKKTLPSCPNTTTPVVVALPPATALPPAPSPVGDSDQMIMGAPQPVQHAGPRKSSGSCMSDEMLFKFLVIITVSISVLGFNTLF</sequence>
<evidence type="ECO:0000313" key="5">
    <source>
        <dbReference type="EMBL" id="EEF42354.1"/>
    </source>
</evidence>
<dbReference type="InParanoid" id="B9S211"/>
<dbReference type="InterPro" id="IPR036378">
    <property type="entry name" value="FAS1_dom_sf"/>
</dbReference>
<organism evidence="5 6">
    <name type="scientific">Ricinus communis</name>
    <name type="common">Castor bean</name>
    <dbReference type="NCBI Taxonomy" id="3988"/>
    <lineage>
        <taxon>Eukaryota</taxon>
        <taxon>Viridiplantae</taxon>
        <taxon>Streptophyta</taxon>
        <taxon>Embryophyta</taxon>
        <taxon>Tracheophyta</taxon>
        <taxon>Spermatophyta</taxon>
        <taxon>Magnoliopsida</taxon>
        <taxon>eudicotyledons</taxon>
        <taxon>Gunneridae</taxon>
        <taxon>Pentapetalae</taxon>
        <taxon>rosids</taxon>
        <taxon>fabids</taxon>
        <taxon>Malpighiales</taxon>
        <taxon>Euphorbiaceae</taxon>
        <taxon>Acalyphoideae</taxon>
        <taxon>Acalypheae</taxon>
        <taxon>Ricinus</taxon>
    </lineage>
</organism>
<keyword evidence="6" id="KW-1185">Reference proteome</keyword>
<keyword evidence="2" id="KW-0472">Membrane</keyword>
<evidence type="ECO:0000256" key="3">
    <source>
        <dbReference type="SAM" id="SignalP"/>
    </source>
</evidence>
<feature type="domain" description="FAS1" evidence="4">
    <location>
        <begin position="31"/>
        <end position="158"/>
    </location>
</feature>
<dbReference type="InterPro" id="IPR053339">
    <property type="entry name" value="FAS1_domain_protein"/>
</dbReference>
<evidence type="ECO:0000256" key="1">
    <source>
        <dbReference type="ARBA" id="ARBA00007843"/>
    </source>
</evidence>
<dbReference type="eggNOG" id="ENOG502RZZA">
    <property type="taxonomic scope" value="Eukaryota"/>
</dbReference>
<dbReference type="PANTHER" id="PTHR36069">
    <property type="entry name" value="EXPRESSED PROTEIN-RELATED"/>
    <property type="match status" value="1"/>
</dbReference>
<evidence type="ECO:0000259" key="4">
    <source>
        <dbReference type="PROSITE" id="PS50213"/>
    </source>
</evidence>
<comment type="similarity">
    <text evidence="1">Belongs to the fasciclin-like AGP family.</text>
</comment>
<feature type="transmembrane region" description="Helical" evidence="2">
    <location>
        <begin position="224"/>
        <end position="244"/>
    </location>
</feature>
<dbReference type="Gene3D" id="2.30.180.10">
    <property type="entry name" value="FAS1 domain"/>
    <property type="match status" value="1"/>
</dbReference>
<evidence type="ECO:0000313" key="6">
    <source>
        <dbReference type="Proteomes" id="UP000008311"/>
    </source>
</evidence>
<gene>
    <name evidence="5" type="ORF">RCOM_1325330</name>
</gene>
<dbReference type="OMA" id="LMPNNRL"/>
<protein>
    <recommendedName>
        <fullName evidence="4">FAS1 domain-containing protein</fullName>
    </recommendedName>
</protein>
<dbReference type="Pfam" id="PF02469">
    <property type="entry name" value="Fasciclin"/>
    <property type="match status" value="1"/>
</dbReference>
<dbReference type="FunCoup" id="B9S211">
    <property type="interactions" value="12"/>
</dbReference>
<proteinExistence type="inferred from homology"/>
<evidence type="ECO:0000256" key="2">
    <source>
        <dbReference type="SAM" id="Phobius"/>
    </source>
</evidence>
<dbReference type="SMART" id="SM00554">
    <property type="entry name" value="FAS1"/>
    <property type="match status" value="1"/>
</dbReference>
<reference evidence="6" key="1">
    <citation type="journal article" date="2010" name="Nat. Biotechnol.">
        <title>Draft genome sequence of the oilseed species Ricinus communis.</title>
        <authorList>
            <person name="Chan A.P."/>
            <person name="Crabtree J."/>
            <person name="Zhao Q."/>
            <person name="Lorenzi H."/>
            <person name="Orvis J."/>
            <person name="Puiu D."/>
            <person name="Melake-Berhan A."/>
            <person name="Jones K.M."/>
            <person name="Redman J."/>
            <person name="Chen G."/>
            <person name="Cahoon E.B."/>
            <person name="Gedil M."/>
            <person name="Stanke M."/>
            <person name="Haas B.J."/>
            <person name="Wortman J.R."/>
            <person name="Fraser-Liggett C.M."/>
            <person name="Ravel J."/>
            <person name="Rabinowicz P.D."/>
        </authorList>
    </citation>
    <scope>NUCLEOTIDE SEQUENCE [LARGE SCALE GENOMIC DNA]</scope>
    <source>
        <strain evidence="6">cv. Hale</strain>
    </source>
</reference>
<keyword evidence="2" id="KW-0812">Transmembrane</keyword>
<dbReference type="OrthoDB" id="1934418at2759"/>
<dbReference type="PROSITE" id="PS50213">
    <property type="entry name" value="FAS1"/>
    <property type="match status" value="1"/>
</dbReference>
<dbReference type="EMBL" id="EQ973846">
    <property type="protein sequence ID" value="EEF42354.1"/>
    <property type="molecule type" value="Genomic_DNA"/>
</dbReference>
<keyword evidence="3" id="KW-0732">Signal</keyword>
<dbReference type="SUPFAM" id="SSF82153">
    <property type="entry name" value="FAS1 domain"/>
    <property type="match status" value="1"/>
</dbReference>
<dbReference type="STRING" id="3988.B9S211"/>
<dbReference type="AlphaFoldDB" id="B9S211"/>
<name>B9S211_RICCO</name>
<keyword evidence="2" id="KW-1133">Transmembrane helix</keyword>
<accession>B9S211</accession>
<feature type="chain" id="PRO_5002891157" description="FAS1 domain-containing protein" evidence="3">
    <location>
        <begin position="24"/>
        <end position="245"/>
    </location>
</feature>
<dbReference type="InterPro" id="IPR000782">
    <property type="entry name" value="FAS1_domain"/>
</dbReference>
<dbReference type="Proteomes" id="UP000008311">
    <property type="component" value="Unassembled WGS sequence"/>
</dbReference>